<dbReference type="RefSeq" id="WP_139170170.1">
    <property type="nucleotide sequence ID" value="NZ_FMUB01000012.1"/>
</dbReference>
<proteinExistence type="predicted"/>
<dbReference type="EMBL" id="FMUB01000012">
    <property type="protein sequence ID" value="SCX30880.1"/>
    <property type="molecule type" value="Genomic_DNA"/>
</dbReference>
<evidence type="ECO:0000259" key="1">
    <source>
        <dbReference type="Pfam" id="PF13751"/>
    </source>
</evidence>
<dbReference type="Pfam" id="PF13751">
    <property type="entry name" value="DDE_Tnp_1_6"/>
    <property type="match status" value="1"/>
</dbReference>
<dbReference type="Proteomes" id="UP000199707">
    <property type="component" value="Unassembled WGS sequence"/>
</dbReference>
<dbReference type="STRING" id="1502745.SAMN02799620_05197"/>
<dbReference type="InterPro" id="IPR025668">
    <property type="entry name" value="Tnp_DDE_dom"/>
</dbReference>
<reference evidence="3" key="1">
    <citation type="submission" date="2016-10" db="EMBL/GenBank/DDBJ databases">
        <authorList>
            <person name="Varghese N."/>
            <person name="Submissions S."/>
        </authorList>
    </citation>
    <scope>NUCLEOTIDE SEQUENCE [LARGE SCALE GENOMIC DNA]</scope>
    <source>
        <strain evidence="3">UNC267MFSha1.1M11</strain>
    </source>
</reference>
<dbReference type="AlphaFoldDB" id="A0A1G4WW62"/>
<name>A0A1G4WW62_9MYCO</name>
<organism evidence="2 3">
    <name type="scientific">Mycolicibacterium fluoranthenivorans</name>
    <dbReference type="NCBI Taxonomy" id="258505"/>
    <lineage>
        <taxon>Bacteria</taxon>
        <taxon>Bacillati</taxon>
        <taxon>Actinomycetota</taxon>
        <taxon>Actinomycetes</taxon>
        <taxon>Mycobacteriales</taxon>
        <taxon>Mycobacteriaceae</taxon>
        <taxon>Mycolicibacterium</taxon>
    </lineage>
</organism>
<evidence type="ECO:0000313" key="2">
    <source>
        <dbReference type="EMBL" id="SCX30880.1"/>
    </source>
</evidence>
<feature type="domain" description="Transposase DDE" evidence="1">
    <location>
        <begin position="16"/>
        <end position="81"/>
    </location>
</feature>
<sequence>KSMLAHVRGEAIDPTIARKMMNDKLSQPENVTLYRKRGVSIEPVFGNIKANLGFRTFSLRGHTGVHSEWRLICTVHNMLKLQHAIPA</sequence>
<feature type="non-terminal residue" evidence="2">
    <location>
        <position position="1"/>
    </location>
</feature>
<protein>
    <submittedName>
        <fullName evidence="2">Transposase DDE domain-containing protein</fullName>
    </submittedName>
</protein>
<evidence type="ECO:0000313" key="3">
    <source>
        <dbReference type="Proteomes" id="UP000199707"/>
    </source>
</evidence>
<accession>A0A1G4WW62</accession>
<gene>
    <name evidence="2" type="ORF">SAMN02799620_05197</name>
</gene>